<evidence type="ECO:0000256" key="1">
    <source>
        <dbReference type="ARBA" id="ARBA00008635"/>
    </source>
</evidence>
<dbReference type="GO" id="GO:0046872">
    <property type="term" value="F:metal ion binding"/>
    <property type="evidence" value="ECO:0007669"/>
    <property type="project" value="UniProtKB-KW"/>
</dbReference>
<sequence length="176" mass="20274">MGFKHHFELMAKYNRRMNAQIYEQALKLDQTDLEKDMGAFFGSVFGTLSHILVGDLLWLARIKSHSSAYHSLDVVENYPKPSALNDILWRDINDLHQTRIAVDGTIIQWIAETTESDFDRPFSYKSTQGQEFHKNFAEVLSHIFNHQTHHRGQVSTLLNQLRCDIGVTDFIVDIPG</sequence>
<keyword evidence="2 3" id="KW-0479">Metal-binding</keyword>
<reference evidence="4 5" key="1">
    <citation type="submission" date="2018-11" db="EMBL/GenBank/DDBJ databases">
        <title>Vibrio LJC006 sp. nov., isolated from seawater during the bloom of the enteromorpha.</title>
        <authorList>
            <person name="Liang J."/>
        </authorList>
    </citation>
    <scope>NUCLEOTIDE SEQUENCE [LARGE SCALE GENOMIC DNA]</scope>
    <source>
        <strain evidence="4 5">LJC006</strain>
    </source>
</reference>
<dbReference type="InterPro" id="IPR034660">
    <property type="entry name" value="DinB/YfiT-like"/>
</dbReference>
<comment type="similarity">
    <text evidence="1">Belongs to the DinB family.</text>
</comment>
<dbReference type="PANTHER" id="PTHR37302">
    <property type="entry name" value="SLR1116 PROTEIN"/>
    <property type="match status" value="1"/>
</dbReference>
<proteinExistence type="inferred from homology"/>
<organism evidence="4 5">
    <name type="scientific">Vibrio viridaestus</name>
    <dbReference type="NCBI Taxonomy" id="2487322"/>
    <lineage>
        <taxon>Bacteria</taxon>
        <taxon>Pseudomonadati</taxon>
        <taxon>Pseudomonadota</taxon>
        <taxon>Gammaproteobacteria</taxon>
        <taxon>Vibrionales</taxon>
        <taxon>Vibrionaceae</taxon>
        <taxon>Vibrio</taxon>
    </lineage>
</organism>
<evidence type="ECO:0000313" key="4">
    <source>
        <dbReference type="EMBL" id="RQW65198.1"/>
    </source>
</evidence>
<evidence type="ECO:0000256" key="3">
    <source>
        <dbReference type="PIRSR" id="PIRSR607837-1"/>
    </source>
</evidence>
<dbReference type="AlphaFoldDB" id="A0A3N9TLB2"/>
<dbReference type="Gene3D" id="1.20.120.450">
    <property type="entry name" value="dinb family like domain"/>
    <property type="match status" value="1"/>
</dbReference>
<dbReference type="OrthoDB" id="9807509at2"/>
<comment type="caution">
    <text evidence="4">The sequence shown here is derived from an EMBL/GenBank/DDBJ whole genome shotgun (WGS) entry which is preliminary data.</text>
</comment>
<feature type="binding site" evidence="3">
    <location>
        <position position="50"/>
    </location>
    <ligand>
        <name>a divalent metal cation</name>
        <dbReference type="ChEBI" id="CHEBI:60240"/>
    </ligand>
</feature>
<accession>A0A3N9TLB2</accession>
<evidence type="ECO:0000256" key="2">
    <source>
        <dbReference type="ARBA" id="ARBA00022723"/>
    </source>
</evidence>
<dbReference type="SUPFAM" id="SSF109854">
    <property type="entry name" value="DinB/YfiT-like putative metalloenzymes"/>
    <property type="match status" value="1"/>
</dbReference>
<protein>
    <submittedName>
        <fullName evidence="4">Damage-inducible protein DinB</fullName>
    </submittedName>
</protein>
<keyword evidence="5" id="KW-1185">Reference proteome</keyword>
<gene>
    <name evidence="4" type="ORF">EES38_02795</name>
</gene>
<dbReference type="PANTHER" id="PTHR37302:SF1">
    <property type="entry name" value="PROTEIN DINB"/>
    <property type="match status" value="1"/>
</dbReference>
<dbReference type="Proteomes" id="UP000281112">
    <property type="component" value="Unassembled WGS sequence"/>
</dbReference>
<name>A0A3N9TLB2_9VIBR</name>
<evidence type="ECO:0000313" key="5">
    <source>
        <dbReference type="Proteomes" id="UP000281112"/>
    </source>
</evidence>
<dbReference type="InterPro" id="IPR007837">
    <property type="entry name" value="DinB"/>
</dbReference>
<feature type="binding site" evidence="3">
    <location>
        <position position="146"/>
    </location>
    <ligand>
        <name>a divalent metal cation</name>
        <dbReference type="ChEBI" id="CHEBI:60240"/>
    </ligand>
</feature>
<dbReference type="EMBL" id="RJVQ01000001">
    <property type="protein sequence ID" value="RQW65198.1"/>
    <property type="molecule type" value="Genomic_DNA"/>
</dbReference>
<dbReference type="Pfam" id="PF05163">
    <property type="entry name" value="DinB"/>
    <property type="match status" value="1"/>
</dbReference>
<feature type="binding site" evidence="3">
    <location>
        <position position="150"/>
    </location>
    <ligand>
        <name>a divalent metal cation</name>
        <dbReference type="ChEBI" id="CHEBI:60240"/>
    </ligand>
</feature>